<dbReference type="SUPFAM" id="SSF46894">
    <property type="entry name" value="C-terminal effector domain of the bipartite response regulators"/>
    <property type="match status" value="1"/>
</dbReference>
<keyword evidence="7" id="KW-1185">Reference proteome</keyword>
<accession>A0ABZ2T683</accession>
<dbReference type="SMART" id="SM00862">
    <property type="entry name" value="Trans_reg_C"/>
    <property type="match status" value="1"/>
</dbReference>
<evidence type="ECO:0000259" key="5">
    <source>
        <dbReference type="PROSITE" id="PS51755"/>
    </source>
</evidence>
<feature type="domain" description="OmpR/PhoB-type" evidence="5">
    <location>
        <begin position="131"/>
        <end position="229"/>
    </location>
</feature>
<dbReference type="RefSeq" id="WP_176332516.1">
    <property type="nucleotide sequence ID" value="NZ_CP147248.1"/>
</dbReference>
<dbReference type="Proteomes" id="UP000195080">
    <property type="component" value="Chromosome"/>
</dbReference>
<dbReference type="InterPro" id="IPR001867">
    <property type="entry name" value="OmpR/PhoB-type_DNA-bd"/>
</dbReference>
<organism evidence="6 7">
    <name type="scientific">Candidatus Enterococcus lemimoniae</name>
    <dbReference type="NCBI Taxonomy" id="1834167"/>
    <lineage>
        <taxon>Bacteria</taxon>
        <taxon>Bacillati</taxon>
        <taxon>Bacillota</taxon>
        <taxon>Bacilli</taxon>
        <taxon>Lactobacillales</taxon>
        <taxon>Enterococcaceae</taxon>
        <taxon>Enterococcus</taxon>
    </lineage>
</organism>
<keyword evidence="1" id="KW-0805">Transcription regulation</keyword>
<dbReference type="Pfam" id="PF00486">
    <property type="entry name" value="Trans_reg_C"/>
    <property type="match status" value="1"/>
</dbReference>
<dbReference type="Gene3D" id="1.10.10.10">
    <property type="entry name" value="Winged helix-like DNA-binding domain superfamily/Winged helix DNA-binding domain"/>
    <property type="match status" value="1"/>
</dbReference>
<evidence type="ECO:0000313" key="6">
    <source>
        <dbReference type="EMBL" id="WYJ86883.1"/>
    </source>
</evidence>
<dbReference type="PROSITE" id="PS51755">
    <property type="entry name" value="OMPR_PHOB"/>
    <property type="match status" value="1"/>
</dbReference>
<evidence type="ECO:0000256" key="3">
    <source>
        <dbReference type="ARBA" id="ARBA00023163"/>
    </source>
</evidence>
<sequence>MKKRIGLLPIGEEPDMYKRMTESICINEKEYDLVSVETEEILSTLDGIVIYVANQEKLEMMSWLIELEHQMPLFIWIVFSKPNEQIAQICYELCKHSVITIIDQPHQLSTMKYMIRNTMNYKQSTTERHCAEIKKNQYNFSLDANKMILVYEDSIIRLTRREFMLTSLLFEQMNNVVSYERLEEHLFGKTGSYYQARLANLVHLIREKLKVQNYLSIEIIRTKGYMLCTNE</sequence>
<name>A0ABZ2T683_9ENTE</name>
<dbReference type="InterPro" id="IPR036388">
    <property type="entry name" value="WH-like_DNA-bd_sf"/>
</dbReference>
<evidence type="ECO:0000256" key="1">
    <source>
        <dbReference type="ARBA" id="ARBA00023015"/>
    </source>
</evidence>
<evidence type="ECO:0000256" key="2">
    <source>
        <dbReference type="ARBA" id="ARBA00023125"/>
    </source>
</evidence>
<evidence type="ECO:0000313" key="7">
    <source>
        <dbReference type="Proteomes" id="UP000195080"/>
    </source>
</evidence>
<gene>
    <name evidence="6" type="ORF">A5866_001967</name>
</gene>
<feature type="DNA-binding region" description="OmpR/PhoB-type" evidence="4">
    <location>
        <begin position="131"/>
        <end position="229"/>
    </location>
</feature>
<evidence type="ECO:0000256" key="4">
    <source>
        <dbReference type="PROSITE-ProRule" id="PRU01091"/>
    </source>
</evidence>
<proteinExistence type="predicted"/>
<dbReference type="InterPro" id="IPR016032">
    <property type="entry name" value="Sig_transdc_resp-reg_C-effctor"/>
</dbReference>
<keyword evidence="3" id="KW-0804">Transcription</keyword>
<dbReference type="EMBL" id="CP147248">
    <property type="protein sequence ID" value="WYJ86883.1"/>
    <property type="molecule type" value="Genomic_DNA"/>
</dbReference>
<reference evidence="7" key="1">
    <citation type="submission" date="2017-05" db="EMBL/GenBank/DDBJ databases">
        <title>The Genome Sequence of EEnterococcus faecalis 9F2_4866.</title>
        <authorList>
            <consortium name="The Broad Institute Genomics Platform"/>
            <consortium name="The Broad Institute Genomic Center for Infectious Diseases"/>
            <person name="Earl A."/>
            <person name="Manson A."/>
            <person name="Schwartman J."/>
            <person name="Gilmore M."/>
            <person name="Abouelleil A."/>
            <person name="Cao P."/>
            <person name="Chapman S."/>
            <person name="Cusick C."/>
            <person name="Shea T."/>
            <person name="Young S."/>
            <person name="Neafsey D."/>
            <person name="Nusbaum C."/>
            <person name="Birren B."/>
        </authorList>
    </citation>
    <scope>NUCLEOTIDE SEQUENCE [LARGE SCALE GENOMIC DNA]</scope>
    <source>
        <strain evidence="7">12C11_DIV0727</strain>
    </source>
</reference>
<protein>
    <recommendedName>
        <fullName evidence="5">OmpR/PhoB-type domain-containing protein</fullName>
    </recommendedName>
</protein>
<keyword evidence="2 4" id="KW-0238">DNA-binding</keyword>